<proteinExistence type="predicted"/>
<name>A0A0K0N575_9CAUD</name>
<sequence length="83" mass="9252">MILTLKLHIDNPKTIKIDGDVFDDPSNVSDDDKIETAYNEVADIVDSNEGDLNLILDEIGGEINQITLEDVEFSDDDEIEVTE</sequence>
<dbReference type="EMBL" id="KR011062">
    <property type="protein sequence ID" value="AKJ71731.1"/>
    <property type="molecule type" value="Genomic_DNA"/>
</dbReference>
<dbReference type="Proteomes" id="UP000203853">
    <property type="component" value="Segment"/>
</dbReference>
<gene>
    <name evidence="1" type="ORF">TIN2_41</name>
</gene>
<dbReference type="KEGG" id="vg:26631002"/>
<evidence type="ECO:0000313" key="2">
    <source>
        <dbReference type="Proteomes" id="UP000203853"/>
    </source>
</evidence>
<reference evidence="1 2" key="1">
    <citation type="journal article" date="2015" name="Appl. Environ. Microbiol.">
        <title>Three of a Kind: Genetically Similar Tsukamurella Phages TIN2, TIN3, and TIN4.</title>
        <authorList>
            <person name="Dyson Z.A."/>
            <person name="Tucci J."/>
            <person name="Seviour R.J."/>
            <person name="Petrovski S."/>
        </authorList>
    </citation>
    <scope>NUCLEOTIDE SEQUENCE [LARGE SCALE GENOMIC DNA]</scope>
</reference>
<dbReference type="RefSeq" id="YP_009204476.1">
    <property type="nucleotide sequence ID" value="NC_028865.1"/>
</dbReference>
<evidence type="ECO:0000313" key="1">
    <source>
        <dbReference type="EMBL" id="AKJ71731.1"/>
    </source>
</evidence>
<dbReference type="GeneID" id="26631002"/>
<keyword evidence="2" id="KW-1185">Reference proteome</keyword>
<protein>
    <submittedName>
        <fullName evidence="1">Uncharacterized protein</fullName>
    </submittedName>
</protein>
<accession>A0A0K0N575</accession>
<organism evidence="1 2">
    <name type="scientific">Tsukamurella phage TIN2</name>
    <dbReference type="NCBI Taxonomy" id="1636545"/>
    <lineage>
        <taxon>Viruses</taxon>
        <taxon>Duplodnaviria</taxon>
        <taxon>Heunggongvirae</taxon>
        <taxon>Uroviricota</taxon>
        <taxon>Caudoviricetes</taxon>
        <taxon>Tinduovirus</taxon>
        <taxon>Tinduovirus TIN2</taxon>
    </lineage>
</organism>